<gene>
    <name evidence="1" type="ORF">VAT7223_00595</name>
</gene>
<dbReference type="EMBL" id="FLQP01000007">
    <property type="protein sequence ID" value="SBS61296.1"/>
    <property type="molecule type" value="Genomic_DNA"/>
</dbReference>
<protein>
    <submittedName>
        <fullName evidence="1">Uncharacterized protein</fullName>
    </submittedName>
</protein>
<organism evidence="1 2">
    <name type="scientific">Vibrio atlanticus</name>
    <dbReference type="NCBI Taxonomy" id="693153"/>
    <lineage>
        <taxon>Bacteria</taxon>
        <taxon>Pseudomonadati</taxon>
        <taxon>Pseudomonadota</taxon>
        <taxon>Gammaproteobacteria</taxon>
        <taxon>Vibrionales</taxon>
        <taxon>Vibrionaceae</taxon>
        <taxon>Vibrio</taxon>
    </lineage>
</organism>
<proteinExistence type="predicted"/>
<dbReference type="Proteomes" id="UP000092876">
    <property type="component" value="Unassembled WGS sequence"/>
</dbReference>
<sequence length="122" mass="14661">MSLVNNEKTMINALHNYKKELRDTHISHPYFSIMHDQYYELIQEVFKRLIINGDLSRSEEFLHEVELFKQDMIRKFESSDMYAYCPRSHHERLNGIPREGERATALAELKRHQWDDSSDLSF</sequence>
<dbReference type="AlphaFoldDB" id="A0A1C3IIR3"/>
<name>A0A1C3IIR3_9VIBR</name>
<evidence type="ECO:0000313" key="2">
    <source>
        <dbReference type="Proteomes" id="UP000092876"/>
    </source>
</evidence>
<evidence type="ECO:0000313" key="1">
    <source>
        <dbReference type="EMBL" id="SBS61296.1"/>
    </source>
</evidence>
<accession>A0A1C3IIR3</accession>
<reference evidence="2" key="1">
    <citation type="submission" date="2016-06" db="EMBL/GenBank/DDBJ databases">
        <authorList>
            <person name="Rodrigo-Torres Lidia"/>
            <person name="Arahal R.David."/>
        </authorList>
    </citation>
    <scope>NUCLEOTIDE SEQUENCE [LARGE SCALE GENOMIC DNA]</scope>
    <source>
        <strain evidence="2">CECT 7223</strain>
    </source>
</reference>